<dbReference type="AlphaFoldDB" id="A0A1Q3BF69"/>
<evidence type="ECO:0000256" key="1">
    <source>
        <dbReference type="SAM" id="Coils"/>
    </source>
</evidence>
<evidence type="ECO:0000313" key="4">
    <source>
        <dbReference type="Proteomes" id="UP000187406"/>
    </source>
</evidence>
<comment type="caution">
    <text evidence="3">The sequence shown here is derived from an EMBL/GenBank/DDBJ whole genome shotgun (WGS) entry which is preliminary data.</text>
</comment>
<protein>
    <submittedName>
        <fullName evidence="3">Uncharacterized protein</fullName>
    </submittedName>
</protein>
<organism evidence="3 4">
    <name type="scientific">Cephalotus follicularis</name>
    <name type="common">Albany pitcher plant</name>
    <dbReference type="NCBI Taxonomy" id="3775"/>
    <lineage>
        <taxon>Eukaryota</taxon>
        <taxon>Viridiplantae</taxon>
        <taxon>Streptophyta</taxon>
        <taxon>Embryophyta</taxon>
        <taxon>Tracheophyta</taxon>
        <taxon>Spermatophyta</taxon>
        <taxon>Magnoliopsida</taxon>
        <taxon>eudicotyledons</taxon>
        <taxon>Gunneridae</taxon>
        <taxon>Pentapetalae</taxon>
        <taxon>rosids</taxon>
        <taxon>fabids</taxon>
        <taxon>Oxalidales</taxon>
        <taxon>Cephalotaceae</taxon>
        <taxon>Cephalotus</taxon>
    </lineage>
</organism>
<evidence type="ECO:0000256" key="2">
    <source>
        <dbReference type="SAM" id="MobiDB-lite"/>
    </source>
</evidence>
<reference evidence="4" key="1">
    <citation type="submission" date="2016-04" db="EMBL/GenBank/DDBJ databases">
        <title>Cephalotus genome sequencing.</title>
        <authorList>
            <person name="Fukushima K."/>
            <person name="Hasebe M."/>
            <person name="Fang X."/>
        </authorList>
    </citation>
    <scope>NUCLEOTIDE SEQUENCE [LARGE SCALE GENOMIC DNA]</scope>
    <source>
        <strain evidence="4">cv. St1</strain>
    </source>
</reference>
<keyword evidence="4" id="KW-1185">Reference proteome</keyword>
<gene>
    <name evidence="3" type="ORF">CFOL_v3_09943</name>
</gene>
<sequence>MQAFLMWCIISKVDFFYPLLMLHTMVQAFSQKKFVLPFGSILTKIFRYYAINLDGEIGIKLTKEDTYGKNTLNRMGWKKKDGSWTYFPKSDQNQRVDREEHEEIPPLEGQEATPSLSRSHTLGSSSTTKYDRILEFMSTRFDAVNAKFDAKEASIDGKFQQLHSRLDHLEKDHKVIRTDLETIEDTINYDLEVSKRRLKRLERKLAESKVIDKCEDTSGDDFDNDSVSDS</sequence>
<feature type="region of interest" description="Disordered" evidence="2">
    <location>
        <begin position="88"/>
        <end position="124"/>
    </location>
</feature>
<dbReference type="EMBL" id="BDDD01000478">
    <property type="protein sequence ID" value="GAV66433.1"/>
    <property type="molecule type" value="Genomic_DNA"/>
</dbReference>
<name>A0A1Q3BF69_CEPFO</name>
<dbReference type="Gene3D" id="3.90.20.10">
    <property type="match status" value="1"/>
</dbReference>
<evidence type="ECO:0000313" key="3">
    <source>
        <dbReference type="EMBL" id="GAV66433.1"/>
    </source>
</evidence>
<dbReference type="InParanoid" id="A0A1Q3BF69"/>
<feature type="coiled-coil region" evidence="1">
    <location>
        <begin position="166"/>
        <end position="211"/>
    </location>
</feature>
<dbReference type="Proteomes" id="UP000187406">
    <property type="component" value="Unassembled WGS sequence"/>
</dbReference>
<accession>A0A1Q3BF69</accession>
<feature type="compositionally biased region" description="Low complexity" evidence="2">
    <location>
        <begin position="115"/>
        <end position="124"/>
    </location>
</feature>
<feature type="compositionally biased region" description="Basic and acidic residues" evidence="2">
    <location>
        <begin position="92"/>
        <end position="104"/>
    </location>
</feature>
<proteinExistence type="predicted"/>
<keyword evidence="1" id="KW-0175">Coiled coil</keyword>
<dbReference type="OrthoDB" id="1836676at2759"/>